<evidence type="ECO:0000313" key="3">
    <source>
        <dbReference type="Proteomes" id="UP000838412"/>
    </source>
</evidence>
<accession>A0A8K0AA01</accession>
<dbReference type="Proteomes" id="UP000838412">
    <property type="component" value="Chromosome 7"/>
</dbReference>
<gene>
    <name evidence="2" type="primary">Hypp4460</name>
    <name evidence="2" type="ORF">BLAG_LOCUS23003</name>
</gene>
<organism evidence="2 3">
    <name type="scientific">Branchiostoma lanceolatum</name>
    <name type="common">Common lancelet</name>
    <name type="synonym">Amphioxus lanceolatum</name>
    <dbReference type="NCBI Taxonomy" id="7740"/>
    <lineage>
        <taxon>Eukaryota</taxon>
        <taxon>Metazoa</taxon>
        <taxon>Chordata</taxon>
        <taxon>Cephalochordata</taxon>
        <taxon>Leptocardii</taxon>
        <taxon>Amphioxiformes</taxon>
        <taxon>Branchiostomatidae</taxon>
        <taxon>Branchiostoma</taxon>
    </lineage>
</organism>
<reference evidence="2" key="1">
    <citation type="submission" date="2022-01" db="EMBL/GenBank/DDBJ databases">
        <authorList>
            <person name="Braso-Vives M."/>
        </authorList>
    </citation>
    <scope>NUCLEOTIDE SEQUENCE</scope>
</reference>
<dbReference type="AlphaFoldDB" id="A0A8K0AA01"/>
<protein>
    <submittedName>
        <fullName evidence="2">Hypp4460 protein</fullName>
    </submittedName>
</protein>
<feature type="region of interest" description="Disordered" evidence="1">
    <location>
        <begin position="45"/>
        <end position="79"/>
    </location>
</feature>
<name>A0A8K0AA01_BRALA</name>
<evidence type="ECO:0000256" key="1">
    <source>
        <dbReference type="SAM" id="MobiDB-lite"/>
    </source>
</evidence>
<evidence type="ECO:0000313" key="2">
    <source>
        <dbReference type="EMBL" id="CAH1270827.1"/>
    </source>
</evidence>
<feature type="compositionally biased region" description="Basic and acidic residues" evidence="1">
    <location>
        <begin position="17"/>
        <end position="26"/>
    </location>
</feature>
<proteinExistence type="predicted"/>
<sequence length="79" mass="8295">MTGSAPEQRPQPLPEASVRDGVDDGVQRPNSAPSLCLKLLYAMMTGSPPEQRPQPLPEAPVRDGVDDGFTARTAPPASA</sequence>
<keyword evidence="3" id="KW-1185">Reference proteome</keyword>
<dbReference type="EMBL" id="OV696692">
    <property type="protein sequence ID" value="CAH1270827.1"/>
    <property type="molecule type" value="Genomic_DNA"/>
</dbReference>
<feature type="region of interest" description="Disordered" evidence="1">
    <location>
        <begin position="1"/>
        <end position="31"/>
    </location>
</feature>